<keyword evidence="2" id="KW-1185">Reference proteome</keyword>
<accession>A0ACB7SBN5</accession>
<sequence>MKLEYVQAVLDYDAERELKVAPALSEIHVSCGHFTKMKVGVALQFFREAPLAIRFLVKQGLLAPVVKTTAWFLDLVSKWYALMSSCHPTLALSHRNMNKYYAVLSTLHLAA</sequence>
<gene>
    <name evidence="1" type="ORF">HPB50_024689</name>
</gene>
<dbReference type="EMBL" id="CM023485">
    <property type="protein sequence ID" value="KAH6931497.1"/>
    <property type="molecule type" value="Genomic_DNA"/>
</dbReference>
<name>A0ACB7SBN5_HYAAI</name>
<evidence type="ECO:0000313" key="2">
    <source>
        <dbReference type="Proteomes" id="UP000821845"/>
    </source>
</evidence>
<reference evidence="1" key="1">
    <citation type="submission" date="2020-05" db="EMBL/GenBank/DDBJ databases">
        <title>Large-scale comparative analyses of tick genomes elucidate their genetic diversity and vector capacities.</title>
        <authorList>
            <person name="Jia N."/>
            <person name="Wang J."/>
            <person name="Shi W."/>
            <person name="Du L."/>
            <person name="Sun Y."/>
            <person name="Zhan W."/>
            <person name="Jiang J."/>
            <person name="Wang Q."/>
            <person name="Zhang B."/>
            <person name="Ji P."/>
            <person name="Sakyi L.B."/>
            <person name="Cui X."/>
            <person name="Yuan T."/>
            <person name="Jiang B."/>
            <person name="Yang W."/>
            <person name="Lam T.T.-Y."/>
            <person name="Chang Q."/>
            <person name="Ding S."/>
            <person name="Wang X."/>
            <person name="Zhu J."/>
            <person name="Ruan X."/>
            <person name="Zhao L."/>
            <person name="Wei J."/>
            <person name="Que T."/>
            <person name="Du C."/>
            <person name="Cheng J."/>
            <person name="Dai P."/>
            <person name="Han X."/>
            <person name="Huang E."/>
            <person name="Gao Y."/>
            <person name="Liu J."/>
            <person name="Shao H."/>
            <person name="Ye R."/>
            <person name="Li L."/>
            <person name="Wei W."/>
            <person name="Wang X."/>
            <person name="Wang C."/>
            <person name="Yang T."/>
            <person name="Huo Q."/>
            <person name="Li W."/>
            <person name="Guo W."/>
            <person name="Chen H."/>
            <person name="Zhou L."/>
            <person name="Ni X."/>
            <person name="Tian J."/>
            <person name="Zhou Y."/>
            <person name="Sheng Y."/>
            <person name="Liu T."/>
            <person name="Pan Y."/>
            <person name="Xia L."/>
            <person name="Li J."/>
            <person name="Zhao F."/>
            <person name="Cao W."/>
        </authorList>
    </citation>
    <scope>NUCLEOTIDE SEQUENCE</scope>
    <source>
        <strain evidence="1">Hyas-2018</strain>
    </source>
</reference>
<dbReference type="Proteomes" id="UP000821845">
    <property type="component" value="Chromosome 5"/>
</dbReference>
<proteinExistence type="predicted"/>
<protein>
    <submittedName>
        <fullName evidence="1">Uncharacterized protein</fullName>
    </submittedName>
</protein>
<organism evidence="1 2">
    <name type="scientific">Hyalomma asiaticum</name>
    <name type="common">Tick</name>
    <dbReference type="NCBI Taxonomy" id="266040"/>
    <lineage>
        <taxon>Eukaryota</taxon>
        <taxon>Metazoa</taxon>
        <taxon>Ecdysozoa</taxon>
        <taxon>Arthropoda</taxon>
        <taxon>Chelicerata</taxon>
        <taxon>Arachnida</taxon>
        <taxon>Acari</taxon>
        <taxon>Parasitiformes</taxon>
        <taxon>Ixodida</taxon>
        <taxon>Ixodoidea</taxon>
        <taxon>Ixodidae</taxon>
        <taxon>Hyalomminae</taxon>
        <taxon>Hyalomma</taxon>
    </lineage>
</organism>
<comment type="caution">
    <text evidence="1">The sequence shown here is derived from an EMBL/GenBank/DDBJ whole genome shotgun (WGS) entry which is preliminary data.</text>
</comment>
<evidence type="ECO:0000313" key="1">
    <source>
        <dbReference type="EMBL" id="KAH6931497.1"/>
    </source>
</evidence>